<evidence type="ECO:0000256" key="1">
    <source>
        <dbReference type="SAM" id="MobiDB-lite"/>
    </source>
</evidence>
<reference evidence="3" key="1">
    <citation type="submission" date="2020-07" db="EMBL/GenBank/DDBJ databases">
        <authorList>
            <person name="Tarantini F.S."/>
            <person name="Hong K.W."/>
            <person name="Chan K.G."/>
        </authorList>
    </citation>
    <scope>NUCLEOTIDE SEQUENCE</scope>
    <source>
        <strain evidence="3">32-07</strain>
    </source>
</reference>
<feature type="domain" description="D-alanyl-D-alanine carboxypeptidase-like core" evidence="2">
    <location>
        <begin position="71"/>
        <end position="135"/>
    </location>
</feature>
<evidence type="ECO:0000313" key="3">
    <source>
        <dbReference type="EMBL" id="QXJ21955.1"/>
    </source>
</evidence>
<dbReference type="InterPro" id="IPR009045">
    <property type="entry name" value="Zn_M74/Hedgehog-like"/>
</dbReference>
<dbReference type="Gene3D" id="3.30.1380.10">
    <property type="match status" value="1"/>
</dbReference>
<keyword evidence="4" id="KW-1185">Reference proteome</keyword>
<accession>A0ABX8QSZ2</accession>
<name>A0ABX8QSZ2_9ACTN</name>
<evidence type="ECO:0000313" key="4">
    <source>
        <dbReference type="Proteomes" id="UP001049518"/>
    </source>
</evidence>
<organism evidence="3 4">
    <name type="scientific">Actinomadura graeca</name>
    <dbReference type="NCBI Taxonomy" id="2750812"/>
    <lineage>
        <taxon>Bacteria</taxon>
        <taxon>Bacillati</taxon>
        <taxon>Actinomycetota</taxon>
        <taxon>Actinomycetes</taxon>
        <taxon>Streptosporangiales</taxon>
        <taxon>Thermomonosporaceae</taxon>
        <taxon>Actinomadura</taxon>
    </lineage>
</organism>
<dbReference type="SUPFAM" id="SSF55166">
    <property type="entry name" value="Hedgehog/DD-peptidase"/>
    <property type="match status" value="1"/>
</dbReference>
<dbReference type="InterPro" id="IPR003709">
    <property type="entry name" value="VanY-like_core_dom"/>
</dbReference>
<protein>
    <submittedName>
        <fullName evidence="3">M15 family metallopeptidase</fullName>
    </submittedName>
</protein>
<feature type="region of interest" description="Disordered" evidence="1">
    <location>
        <begin position="185"/>
        <end position="226"/>
    </location>
</feature>
<dbReference type="EMBL" id="CP059572">
    <property type="protein sequence ID" value="QXJ21955.1"/>
    <property type="molecule type" value="Genomic_DNA"/>
</dbReference>
<dbReference type="Pfam" id="PF02557">
    <property type="entry name" value="VanY"/>
    <property type="match status" value="1"/>
</dbReference>
<gene>
    <name evidence="3" type="ORF">AGRA3207_002872</name>
</gene>
<proteinExistence type="predicted"/>
<dbReference type="CDD" id="cd14846">
    <property type="entry name" value="Peptidase_M15_like"/>
    <property type="match status" value="1"/>
</dbReference>
<dbReference type="Proteomes" id="UP001049518">
    <property type="component" value="Chromosome"/>
</dbReference>
<evidence type="ECO:0000259" key="2">
    <source>
        <dbReference type="Pfam" id="PF02557"/>
    </source>
</evidence>
<sequence length="226" mass="25458">MANPPSTTKADVLAAATRFLAALLVPLAFCRAPGRARFLACQWALSLRFPAEDLRGLTPETLRAFTHARAEAFWRDGQLIGLTSGHRDVAEQHRIFVEEVRRTGSVSAARRRVLPPEESSHVRGLALDVRPTEGARWLELHGGRYGLYRVYDNEWWHFEYRTAEPVRLPHPDAAAWTSDHGAAYRPCQVPGNGSWHHRPRPHPAEADANGRAPMYRGPAEDPRRRP</sequence>
<dbReference type="RefSeq" id="WP_231335142.1">
    <property type="nucleotide sequence ID" value="NZ_CP059572.1"/>
</dbReference>